<dbReference type="AlphaFoldDB" id="A0A382W2Q6"/>
<dbReference type="EMBL" id="UINC01156148">
    <property type="protein sequence ID" value="SVD52398.1"/>
    <property type="molecule type" value="Genomic_DNA"/>
</dbReference>
<reference evidence="5" key="1">
    <citation type="submission" date="2018-05" db="EMBL/GenBank/DDBJ databases">
        <authorList>
            <person name="Lanie J.A."/>
            <person name="Ng W.-L."/>
            <person name="Kazmierczak K.M."/>
            <person name="Andrzejewski T.M."/>
            <person name="Davidsen T.M."/>
            <person name="Wayne K.J."/>
            <person name="Tettelin H."/>
            <person name="Glass J.I."/>
            <person name="Rusch D."/>
            <person name="Podicherti R."/>
            <person name="Tsui H.-C.T."/>
            <person name="Winkler M.E."/>
        </authorList>
    </citation>
    <scope>NUCLEOTIDE SEQUENCE</scope>
</reference>
<sequence length="139" mass="14872">MLSTFAATLLLPQVSLLAENVTMAGIPESETALATNNCAPTGNLRGNAALGQPLHGEHCAECHGYDGKAEVIIMHMDEPPPDQSNSEYMQQLPDGYLYLAICLGGEGIGKSIVMYPWGPIFSDAQIRDLLAYVRSFSGT</sequence>
<dbReference type="SUPFAM" id="SSF46626">
    <property type="entry name" value="Cytochrome c"/>
    <property type="match status" value="1"/>
</dbReference>
<dbReference type="GO" id="GO:0046872">
    <property type="term" value="F:metal ion binding"/>
    <property type="evidence" value="ECO:0007669"/>
    <property type="project" value="UniProtKB-KW"/>
</dbReference>
<gene>
    <name evidence="5" type="ORF">METZ01_LOCUS405252</name>
</gene>
<dbReference type="Pfam" id="PF00034">
    <property type="entry name" value="Cytochrom_C"/>
    <property type="match status" value="1"/>
</dbReference>
<name>A0A382W2Q6_9ZZZZ</name>
<keyword evidence="2" id="KW-0479">Metal-binding</keyword>
<dbReference type="InterPro" id="IPR036909">
    <property type="entry name" value="Cyt_c-like_dom_sf"/>
</dbReference>
<evidence type="ECO:0000259" key="4">
    <source>
        <dbReference type="PROSITE" id="PS51007"/>
    </source>
</evidence>
<evidence type="ECO:0000256" key="2">
    <source>
        <dbReference type="ARBA" id="ARBA00022723"/>
    </source>
</evidence>
<dbReference type="PROSITE" id="PS51007">
    <property type="entry name" value="CYTC"/>
    <property type="match status" value="1"/>
</dbReference>
<evidence type="ECO:0000256" key="3">
    <source>
        <dbReference type="ARBA" id="ARBA00023004"/>
    </source>
</evidence>
<proteinExistence type="predicted"/>
<feature type="domain" description="Cytochrome c" evidence="4">
    <location>
        <begin position="46"/>
        <end position="137"/>
    </location>
</feature>
<keyword evidence="3" id="KW-0408">Iron</keyword>
<dbReference type="GO" id="GO:0020037">
    <property type="term" value="F:heme binding"/>
    <property type="evidence" value="ECO:0007669"/>
    <property type="project" value="InterPro"/>
</dbReference>
<accession>A0A382W2Q6</accession>
<dbReference type="Gene3D" id="1.10.760.10">
    <property type="entry name" value="Cytochrome c-like domain"/>
    <property type="match status" value="1"/>
</dbReference>
<keyword evidence="1" id="KW-0349">Heme</keyword>
<evidence type="ECO:0000256" key="1">
    <source>
        <dbReference type="ARBA" id="ARBA00022617"/>
    </source>
</evidence>
<protein>
    <recommendedName>
        <fullName evidence="4">Cytochrome c domain-containing protein</fullName>
    </recommendedName>
</protein>
<dbReference type="GO" id="GO:0009055">
    <property type="term" value="F:electron transfer activity"/>
    <property type="evidence" value="ECO:0007669"/>
    <property type="project" value="InterPro"/>
</dbReference>
<evidence type="ECO:0000313" key="5">
    <source>
        <dbReference type="EMBL" id="SVD52398.1"/>
    </source>
</evidence>
<dbReference type="InterPro" id="IPR009056">
    <property type="entry name" value="Cyt_c-like_dom"/>
</dbReference>
<organism evidence="5">
    <name type="scientific">marine metagenome</name>
    <dbReference type="NCBI Taxonomy" id="408172"/>
    <lineage>
        <taxon>unclassified sequences</taxon>
        <taxon>metagenomes</taxon>
        <taxon>ecological metagenomes</taxon>
    </lineage>
</organism>